<protein>
    <submittedName>
        <fullName evidence="1">Uncharacterized protein</fullName>
    </submittedName>
</protein>
<organism evidence="1 2">
    <name type="scientific">Paractinoplanes atraurantiacus</name>
    <dbReference type="NCBI Taxonomy" id="1036182"/>
    <lineage>
        <taxon>Bacteria</taxon>
        <taxon>Bacillati</taxon>
        <taxon>Actinomycetota</taxon>
        <taxon>Actinomycetes</taxon>
        <taxon>Micromonosporales</taxon>
        <taxon>Micromonosporaceae</taxon>
        <taxon>Paractinoplanes</taxon>
    </lineage>
</organism>
<evidence type="ECO:0000313" key="1">
    <source>
        <dbReference type="EMBL" id="SNY49019.1"/>
    </source>
</evidence>
<evidence type="ECO:0000313" key="2">
    <source>
        <dbReference type="Proteomes" id="UP000219612"/>
    </source>
</evidence>
<accession>A0A285IM18</accession>
<gene>
    <name evidence="1" type="ORF">SAMN05421748_109187</name>
</gene>
<sequence>MPPACSPRPFPPSVDLLPLDGDGSIISYVAVVSPGTVVLYGDVFTAYGQIYVNRADGSDIGAYLGGPDGTGLIGAVGNGAVLSTGLHTGYVLLTVTMDQRDPGSASSDFEDIAEISMTTEDERFILFCWGGEESHDLSPLPVAATTYRLRYHARGMDRASAENGRSIDDPPLDEYLLQVWPAPYEPPALPKLTSRAAKAKRSMWQR</sequence>
<dbReference type="Proteomes" id="UP000219612">
    <property type="component" value="Unassembled WGS sequence"/>
</dbReference>
<proteinExistence type="predicted"/>
<reference evidence="2" key="1">
    <citation type="submission" date="2017-09" db="EMBL/GenBank/DDBJ databases">
        <authorList>
            <person name="Varghese N."/>
            <person name="Submissions S."/>
        </authorList>
    </citation>
    <scope>NUCLEOTIDE SEQUENCE [LARGE SCALE GENOMIC DNA]</scope>
    <source>
        <strain evidence="2">CGMCC 4.6857</strain>
    </source>
</reference>
<keyword evidence="2" id="KW-1185">Reference proteome</keyword>
<dbReference type="AlphaFoldDB" id="A0A285IM18"/>
<name>A0A285IM18_9ACTN</name>
<dbReference type="EMBL" id="OBDY01000009">
    <property type="protein sequence ID" value="SNY49019.1"/>
    <property type="molecule type" value="Genomic_DNA"/>
</dbReference>